<dbReference type="AlphaFoldDB" id="X1FI60"/>
<dbReference type="SUPFAM" id="SSF55811">
    <property type="entry name" value="Nudix"/>
    <property type="match status" value="1"/>
</dbReference>
<dbReference type="InterPro" id="IPR051325">
    <property type="entry name" value="Nudix_hydrolase_domain"/>
</dbReference>
<dbReference type="PANTHER" id="PTHR21340:SF0">
    <property type="entry name" value="BIS(5'-NUCLEOSYL)-TETRAPHOSPHATASE [ASYMMETRICAL]"/>
    <property type="match status" value="1"/>
</dbReference>
<keyword evidence="1" id="KW-0378">Hydrolase</keyword>
<dbReference type="PROSITE" id="PS00893">
    <property type="entry name" value="NUDIX_BOX"/>
    <property type="match status" value="1"/>
</dbReference>
<dbReference type="InterPro" id="IPR000086">
    <property type="entry name" value="NUDIX_hydrolase_dom"/>
</dbReference>
<evidence type="ECO:0000259" key="2">
    <source>
        <dbReference type="PROSITE" id="PS51462"/>
    </source>
</evidence>
<feature type="domain" description="Nudix hydrolase" evidence="2">
    <location>
        <begin position="1"/>
        <end position="122"/>
    </location>
</feature>
<name>X1FI60_9ZZZZ</name>
<organism evidence="3">
    <name type="scientific">marine sediment metagenome</name>
    <dbReference type="NCBI Taxonomy" id="412755"/>
    <lineage>
        <taxon>unclassified sequences</taxon>
        <taxon>metagenomes</taxon>
        <taxon>ecological metagenomes</taxon>
    </lineage>
</organism>
<gene>
    <name evidence="3" type="ORF">S03H2_08192</name>
</gene>
<proteinExistence type="predicted"/>
<dbReference type="InterPro" id="IPR015797">
    <property type="entry name" value="NUDIX_hydrolase-like_dom_sf"/>
</dbReference>
<protein>
    <recommendedName>
        <fullName evidence="2">Nudix hydrolase domain-containing protein</fullName>
    </recommendedName>
</protein>
<dbReference type="GO" id="GO:0006167">
    <property type="term" value="P:AMP biosynthetic process"/>
    <property type="evidence" value="ECO:0007669"/>
    <property type="project" value="TreeGrafter"/>
</dbReference>
<reference evidence="3" key="1">
    <citation type="journal article" date="2014" name="Front. Microbiol.">
        <title>High frequency of phylogenetically diverse reductive dehalogenase-homologous genes in deep subseafloor sedimentary metagenomes.</title>
        <authorList>
            <person name="Kawai M."/>
            <person name="Futagami T."/>
            <person name="Toyoda A."/>
            <person name="Takaki Y."/>
            <person name="Nishi S."/>
            <person name="Hori S."/>
            <person name="Arai W."/>
            <person name="Tsubouchi T."/>
            <person name="Morono Y."/>
            <person name="Uchiyama I."/>
            <person name="Ito T."/>
            <person name="Fujiyama A."/>
            <person name="Inagaki F."/>
            <person name="Takami H."/>
        </authorList>
    </citation>
    <scope>NUCLEOTIDE SEQUENCE</scope>
    <source>
        <strain evidence="3">Expedition CK06-06</strain>
    </source>
</reference>
<dbReference type="PANTHER" id="PTHR21340">
    <property type="entry name" value="DIADENOSINE 5,5-P1,P4-TETRAPHOSPHATE PYROPHOSPHOHYDROLASE MUTT"/>
    <property type="match status" value="1"/>
</dbReference>
<dbReference type="GO" id="GO:0004081">
    <property type="term" value="F:bis(5'-nucleosyl)-tetraphosphatase (asymmetrical) activity"/>
    <property type="evidence" value="ECO:0007669"/>
    <property type="project" value="TreeGrafter"/>
</dbReference>
<dbReference type="Gene3D" id="3.90.79.10">
    <property type="entry name" value="Nucleoside Triphosphate Pyrophosphohydrolase"/>
    <property type="match status" value="1"/>
</dbReference>
<sequence>MNWNKNLQTWIPIGGHIDKGESPIDAIQREVEEEVGFDFTLYGDFRKKGGVEIVKLHKFQIEEVPHHGHHMNFVFFGICKDHDSSVLVTDEGEKLRWFSKKEILEEEIMLDSVRNSALAALNIIRF</sequence>
<dbReference type="Pfam" id="PF00293">
    <property type="entry name" value="NUDIX"/>
    <property type="match status" value="1"/>
</dbReference>
<dbReference type="PROSITE" id="PS51462">
    <property type="entry name" value="NUDIX"/>
    <property type="match status" value="1"/>
</dbReference>
<dbReference type="EMBL" id="BARU01003938">
    <property type="protein sequence ID" value="GAH29069.1"/>
    <property type="molecule type" value="Genomic_DNA"/>
</dbReference>
<evidence type="ECO:0000256" key="1">
    <source>
        <dbReference type="ARBA" id="ARBA00022801"/>
    </source>
</evidence>
<dbReference type="InterPro" id="IPR020084">
    <property type="entry name" value="NUDIX_hydrolase_CS"/>
</dbReference>
<comment type="caution">
    <text evidence="3">The sequence shown here is derived from an EMBL/GenBank/DDBJ whole genome shotgun (WGS) entry which is preliminary data.</text>
</comment>
<evidence type="ECO:0000313" key="3">
    <source>
        <dbReference type="EMBL" id="GAH29069.1"/>
    </source>
</evidence>
<accession>X1FI60</accession>
<dbReference type="GO" id="GO:0006754">
    <property type="term" value="P:ATP biosynthetic process"/>
    <property type="evidence" value="ECO:0007669"/>
    <property type="project" value="TreeGrafter"/>
</dbReference>